<dbReference type="CDD" id="cd02800">
    <property type="entry name" value="tRNA_bind_EcMetRS_like"/>
    <property type="match status" value="1"/>
</dbReference>
<dbReference type="InterPro" id="IPR033911">
    <property type="entry name" value="MetRS_core"/>
</dbReference>
<dbReference type="InterPro" id="IPR014729">
    <property type="entry name" value="Rossmann-like_a/b/a_fold"/>
</dbReference>
<comment type="subcellular location">
    <subcellularLocation>
        <location evidence="2 13">Cytoplasm</location>
    </subcellularLocation>
</comment>
<evidence type="ECO:0000256" key="13">
    <source>
        <dbReference type="HAMAP-Rule" id="MF_01228"/>
    </source>
</evidence>
<evidence type="ECO:0000313" key="17">
    <source>
        <dbReference type="Proteomes" id="UP000277766"/>
    </source>
</evidence>
<dbReference type="GO" id="GO:0006431">
    <property type="term" value="P:methionyl-tRNA aminoacylation"/>
    <property type="evidence" value="ECO:0007669"/>
    <property type="project" value="UniProtKB-UniRule"/>
</dbReference>
<evidence type="ECO:0000256" key="4">
    <source>
        <dbReference type="ARBA" id="ARBA00022490"/>
    </source>
</evidence>
<evidence type="ECO:0000256" key="7">
    <source>
        <dbReference type="ARBA" id="ARBA00022741"/>
    </source>
</evidence>
<evidence type="ECO:0000256" key="11">
    <source>
        <dbReference type="ARBA" id="ARBA00023146"/>
    </source>
</evidence>
<dbReference type="Proteomes" id="UP000277766">
    <property type="component" value="Unassembled WGS sequence"/>
</dbReference>
<feature type="compositionally biased region" description="Low complexity" evidence="14">
    <location>
        <begin position="538"/>
        <end position="565"/>
    </location>
</feature>
<dbReference type="NCBIfam" id="TIGR00399">
    <property type="entry name" value="metG_C_term"/>
    <property type="match status" value="1"/>
</dbReference>
<evidence type="ECO:0000256" key="6">
    <source>
        <dbReference type="ARBA" id="ARBA00022598"/>
    </source>
</evidence>
<keyword evidence="6 13" id="KW-0436">Ligase</keyword>
<proteinExistence type="inferred from homology"/>
<comment type="similarity">
    <text evidence="13">Belongs to the class-I aminoacyl-tRNA synthetase family. MetG type 2B subfamily.</text>
</comment>
<dbReference type="Gene3D" id="2.40.50.140">
    <property type="entry name" value="Nucleic acid-binding proteins"/>
    <property type="match status" value="1"/>
</dbReference>
<dbReference type="InterPro" id="IPR014758">
    <property type="entry name" value="Met-tRNA_synth"/>
</dbReference>
<dbReference type="SUPFAM" id="SSF52374">
    <property type="entry name" value="Nucleotidylyl transferase"/>
    <property type="match status" value="1"/>
</dbReference>
<dbReference type="PRINTS" id="PR01041">
    <property type="entry name" value="TRNASYNTHMET"/>
</dbReference>
<dbReference type="InterPro" id="IPR012340">
    <property type="entry name" value="NA-bd_OB-fold"/>
</dbReference>
<dbReference type="PROSITE" id="PS50886">
    <property type="entry name" value="TRBD"/>
    <property type="match status" value="1"/>
</dbReference>
<dbReference type="FunFam" id="2.170.220.10:FF:000003">
    <property type="entry name" value="Methionine--tRNA ligase"/>
    <property type="match status" value="1"/>
</dbReference>
<name>A0A431W5Z7_9DEIO</name>
<sequence>MTQSEPTSTPSADQLFITTAIDYANGVPHIGHVFEKILADAIARYQRLAGRPTSLLLGTDEHGEKIMKAAAAQGVTPQELVDDLSQRAFQGLWERLGISLDEFVRTTDAPHQAFVQQILQRVYDAGDIYYAEYEGLYSVGAERYVTEKELAEGPDGVRRFPGDKDPPELRREANYFFKMEKYQPWLREYLQVHPDLIQPAGFRNEVMEMLREPLGDLSISRPKERISWGVPIPWDEGHVTYVWFDALLAYLSGQVNAGHPESVSGQTWHVIGKDILKPHAIFWPTMLRSAGLPVYDRLVVHSHILAADGRKMGKSLGNAIDPEALVADYPLDSVRYSLLREASMGSDTPYGEAILISRHNGELANDLGNLLARSLSMIEKYRGGVIPAAGDLLGREEGLIRDAKALPGEVLRLVGDFRLNMALDAAMNFVRDLNRYIAESEPWKLAKDEAQSGRLDTVLYTVAEGLRVASVALEAAMPGKMQELRRQLGLGDQAYVLESAWALTPAGTQIRAGEVLFPKLEVPEKPAVPQGEAPVTDTPSQTAPSQPAASQPVAAPAPTEAATETAQDITIDDFLKVDLRLAEVLACEPLENADKLLKFTLKVGGEERTILSGIRRWFPEPAELVGKRVVIVANLAPRRMRGILSQGMILSAEDDAGNLDMLTVQRDLPGGTKVR</sequence>
<dbReference type="InterPro" id="IPR009080">
    <property type="entry name" value="tRNAsynth_Ia_anticodon-bd"/>
</dbReference>
<dbReference type="CDD" id="cd07957">
    <property type="entry name" value="Anticodon_Ia_Met"/>
    <property type="match status" value="1"/>
</dbReference>
<dbReference type="NCBIfam" id="NF008900">
    <property type="entry name" value="PRK12267.1"/>
    <property type="match status" value="1"/>
</dbReference>
<feature type="region of interest" description="Disordered" evidence="14">
    <location>
        <begin position="526"/>
        <end position="565"/>
    </location>
</feature>
<dbReference type="InterPro" id="IPR015413">
    <property type="entry name" value="Methionyl/Leucyl_tRNA_Synth"/>
</dbReference>
<accession>A0A431W5Z7</accession>
<dbReference type="GO" id="GO:0005524">
    <property type="term" value="F:ATP binding"/>
    <property type="evidence" value="ECO:0007669"/>
    <property type="project" value="UniProtKB-UniRule"/>
</dbReference>
<keyword evidence="17" id="KW-1185">Reference proteome</keyword>
<dbReference type="GO" id="GO:0004825">
    <property type="term" value="F:methionine-tRNA ligase activity"/>
    <property type="evidence" value="ECO:0007669"/>
    <property type="project" value="UniProtKB-UniRule"/>
</dbReference>
<dbReference type="InterPro" id="IPR002547">
    <property type="entry name" value="tRNA-bd_dom"/>
</dbReference>
<dbReference type="HAMAP" id="MF_01228">
    <property type="entry name" value="Met_tRNA_synth_type2"/>
    <property type="match status" value="1"/>
</dbReference>
<evidence type="ECO:0000256" key="2">
    <source>
        <dbReference type="ARBA" id="ARBA00004496"/>
    </source>
</evidence>
<organism evidence="16 17">
    <name type="scientific">Deinococcus radiophilus</name>
    <dbReference type="NCBI Taxonomy" id="32062"/>
    <lineage>
        <taxon>Bacteria</taxon>
        <taxon>Thermotogati</taxon>
        <taxon>Deinococcota</taxon>
        <taxon>Deinococci</taxon>
        <taxon>Deinococcales</taxon>
        <taxon>Deinococcaceae</taxon>
        <taxon>Deinococcus</taxon>
    </lineage>
</organism>
<gene>
    <name evidence="13 16" type="primary">metG</name>
    <name evidence="16" type="ORF">EJ104_00895</name>
</gene>
<feature type="domain" description="TRNA-binding" evidence="15">
    <location>
        <begin position="573"/>
        <end position="675"/>
    </location>
</feature>
<evidence type="ECO:0000256" key="8">
    <source>
        <dbReference type="ARBA" id="ARBA00022840"/>
    </source>
</evidence>
<dbReference type="NCBIfam" id="TIGR00398">
    <property type="entry name" value="metG"/>
    <property type="match status" value="1"/>
</dbReference>
<evidence type="ECO:0000256" key="1">
    <source>
        <dbReference type="ARBA" id="ARBA00003314"/>
    </source>
</evidence>
<keyword evidence="11 13" id="KW-0030">Aminoacyl-tRNA synthetase</keyword>
<keyword evidence="5 13" id="KW-0820">tRNA-binding</keyword>
<dbReference type="GO" id="GO:0005737">
    <property type="term" value="C:cytoplasm"/>
    <property type="evidence" value="ECO:0007669"/>
    <property type="project" value="UniProtKB-SubCell"/>
</dbReference>
<dbReference type="EC" id="6.1.1.10" evidence="13"/>
<evidence type="ECO:0000259" key="15">
    <source>
        <dbReference type="PROSITE" id="PS50886"/>
    </source>
</evidence>
<dbReference type="RefSeq" id="WP_126350869.1">
    <property type="nucleotide sequence ID" value="NZ_RXPE01000001.1"/>
</dbReference>
<protein>
    <recommendedName>
        <fullName evidence="13">Methionine--tRNA ligase</fullName>
        <ecNumber evidence="13">6.1.1.10</ecNumber>
    </recommendedName>
    <alternativeName>
        <fullName evidence="13">Methionyl-tRNA synthetase</fullName>
        <shortName evidence="13">MetRS</shortName>
    </alternativeName>
</protein>
<comment type="caution">
    <text evidence="13">Lacks conserved residue(s) required for the propagation of feature annotation.</text>
</comment>
<dbReference type="AlphaFoldDB" id="A0A431W5Z7"/>
<feature type="short sequence motif" description="'HIGH' region" evidence="13">
    <location>
        <begin position="22"/>
        <end position="32"/>
    </location>
</feature>
<reference evidence="16 17" key="1">
    <citation type="submission" date="2018-12" db="EMBL/GenBank/DDBJ databases">
        <title>Deinococcus radiophilus ATCC 27603 genome sequencing and assembly.</title>
        <authorList>
            <person name="Maclea K.S."/>
            <person name="Maynard C.R."/>
        </authorList>
    </citation>
    <scope>NUCLEOTIDE SEQUENCE [LARGE SCALE GENOMIC DNA]</scope>
    <source>
        <strain evidence="16 17">ATCC 27603</strain>
    </source>
</reference>
<dbReference type="Pfam" id="PF09334">
    <property type="entry name" value="tRNA-synt_1g"/>
    <property type="match status" value="2"/>
</dbReference>
<dbReference type="Gene3D" id="3.40.50.620">
    <property type="entry name" value="HUPs"/>
    <property type="match status" value="1"/>
</dbReference>
<keyword evidence="10 13" id="KW-0648">Protein biosynthesis</keyword>
<dbReference type="InterPro" id="IPR023457">
    <property type="entry name" value="Met-tRNA_synth_2"/>
</dbReference>
<dbReference type="CDD" id="cd00814">
    <property type="entry name" value="MetRS_core"/>
    <property type="match status" value="1"/>
</dbReference>
<evidence type="ECO:0000313" key="16">
    <source>
        <dbReference type="EMBL" id="RTR30841.1"/>
    </source>
</evidence>
<dbReference type="OrthoDB" id="9810191at2"/>
<keyword evidence="4 13" id="KW-0963">Cytoplasm</keyword>
<dbReference type="GO" id="GO:0000049">
    <property type="term" value="F:tRNA binding"/>
    <property type="evidence" value="ECO:0007669"/>
    <property type="project" value="UniProtKB-UniRule"/>
</dbReference>
<dbReference type="FunFam" id="2.40.50.140:FF:000042">
    <property type="entry name" value="Methionine--tRNA ligase"/>
    <property type="match status" value="1"/>
</dbReference>
<keyword evidence="8 13" id="KW-0067">ATP-binding</keyword>
<keyword evidence="9 13" id="KW-0694">RNA-binding</keyword>
<comment type="subunit">
    <text evidence="3 13">Homodimer.</text>
</comment>
<dbReference type="Gene3D" id="2.170.220.10">
    <property type="match status" value="1"/>
</dbReference>
<comment type="function">
    <text evidence="1 13">Is required not only for elongation of protein synthesis but also for the initiation of all mRNA translation through initiator tRNA(fMet) aminoacylation.</text>
</comment>
<evidence type="ECO:0000256" key="14">
    <source>
        <dbReference type="SAM" id="MobiDB-lite"/>
    </source>
</evidence>
<keyword evidence="7 13" id="KW-0547">Nucleotide-binding</keyword>
<comment type="caution">
    <text evidence="16">The sequence shown here is derived from an EMBL/GenBank/DDBJ whole genome shotgun (WGS) entry which is preliminary data.</text>
</comment>
<evidence type="ECO:0000256" key="10">
    <source>
        <dbReference type="ARBA" id="ARBA00022917"/>
    </source>
</evidence>
<comment type="catalytic activity">
    <reaction evidence="12 13">
        <text>tRNA(Met) + L-methionine + ATP = L-methionyl-tRNA(Met) + AMP + diphosphate</text>
        <dbReference type="Rhea" id="RHEA:13481"/>
        <dbReference type="Rhea" id="RHEA-COMP:9667"/>
        <dbReference type="Rhea" id="RHEA-COMP:9698"/>
        <dbReference type="ChEBI" id="CHEBI:30616"/>
        <dbReference type="ChEBI" id="CHEBI:33019"/>
        <dbReference type="ChEBI" id="CHEBI:57844"/>
        <dbReference type="ChEBI" id="CHEBI:78442"/>
        <dbReference type="ChEBI" id="CHEBI:78530"/>
        <dbReference type="ChEBI" id="CHEBI:456215"/>
        <dbReference type="EC" id="6.1.1.10"/>
    </reaction>
</comment>
<evidence type="ECO:0000256" key="3">
    <source>
        <dbReference type="ARBA" id="ARBA00011738"/>
    </source>
</evidence>
<dbReference type="PANTHER" id="PTHR43326">
    <property type="entry name" value="METHIONYL-TRNA SYNTHETASE"/>
    <property type="match status" value="1"/>
</dbReference>
<dbReference type="PANTHER" id="PTHR43326:SF1">
    <property type="entry name" value="METHIONINE--TRNA LIGASE, MITOCHONDRIAL"/>
    <property type="match status" value="1"/>
</dbReference>
<dbReference type="SUPFAM" id="SSF47323">
    <property type="entry name" value="Anticodon-binding domain of a subclass of class I aminoacyl-tRNA synthetases"/>
    <property type="match status" value="1"/>
</dbReference>
<dbReference type="Gene3D" id="1.10.730.10">
    <property type="entry name" value="Isoleucyl-tRNA Synthetase, Domain 1"/>
    <property type="match status" value="1"/>
</dbReference>
<dbReference type="EMBL" id="RXPE01000001">
    <property type="protein sequence ID" value="RTR30841.1"/>
    <property type="molecule type" value="Genomic_DNA"/>
</dbReference>
<dbReference type="SUPFAM" id="SSF50249">
    <property type="entry name" value="Nucleic acid-binding proteins"/>
    <property type="match status" value="1"/>
</dbReference>
<evidence type="ECO:0000256" key="5">
    <source>
        <dbReference type="ARBA" id="ARBA00022555"/>
    </source>
</evidence>
<feature type="short sequence motif" description="'KMSKS' region" evidence="13">
    <location>
        <begin position="311"/>
        <end position="315"/>
    </location>
</feature>
<dbReference type="InterPro" id="IPR004495">
    <property type="entry name" value="Met-tRNA-synth_bsu_C"/>
</dbReference>
<dbReference type="Pfam" id="PF01588">
    <property type="entry name" value="tRNA_bind"/>
    <property type="match status" value="1"/>
</dbReference>
<dbReference type="InterPro" id="IPR041872">
    <property type="entry name" value="Anticodon_Met"/>
</dbReference>
<evidence type="ECO:0000256" key="9">
    <source>
        <dbReference type="ARBA" id="ARBA00022884"/>
    </source>
</evidence>
<evidence type="ECO:0000256" key="12">
    <source>
        <dbReference type="ARBA" id="ARBA00047364"/>
    </source>
</evidence>